<dbReference type="OrthoDB" id="9810200at2"/>
<dbReference type="PANTHER" id="PTHR37464">
    <property type="entry name" value="BLL2463 PROTEIN"/>
    <property type="match status" value="1"/>
</dbReference>
<name>A0A1L7I9G4_9FLAO</name>
<keyword evidence="2" id="KW-1185">Reference proteome</keyword>
<gene>
    <name evidence="1" type="ORF">GRFL_3140</name>
</gene>
<protein>
    <submittedName>
        <fullName evidence="1">Uncharacterized protein</fullName>
    </submittedName>
</protein>
<dbReference type="EMBL" id="CP016359">
    <property type="protein sequence ID" value="APU69864.1"/>
    <property type="molecule type" value="Genomic_DNA"/>
</dbReference>
<dbReference type="NCBIfam" id="TIGR02226">
    <property type="entry name" value="two_anch"/>
    <property type="match status" value="1"/>
</dbReference>
<dbReference type="InterPro" id="IPR024163">
    <property type="entry name" value="Aerotolerance_reg_N"/>
</dbReference>
<proteinExistence type="predicted"/>
<dbReference type="PANTHER" id="PTHR37464:SF1">
    <property type="entry name" value="BLL2463 PROTEIN"/>
    <property type="match status" value="1"/>
</dbReference>
<dbReference type="Proteomes" id="UP000186230">
    <property type="component" value="Chromosome"/>
</dbReference>
<dbReference type="RefSeq" id="WP_083645455.1">
    <property type="nucleotide sequence ID" value="NZ_AMRU01000016.1"/>
</dbReference>
<dbReference type="KEGG" id="gfl:GRFL_3140"/>
<dbReference type="AlphaFoldDB" id="A0A1L7I9G4"/>
<organism evidence="1 2">
    <name type="scientific">Christiangramia flava JLT2011</name>
    <dbReference type="NCBI Taxonomy" id="1229726"/>
    <lineage>
        <taxon>Bacteria</taxon>
        <taxon>Pseudomonadati</taxon>
        <taxon>Bacteroidota</taxon>
        <taxon>Flavobacteriia</taxon>
        <taxon>Flavobacteriales</taxon>
        <taxon>Flavobacteriaceae</taxon>
        <taxon>Christiangramia</taxon>
    </lineage>
</organism>
<dbReference type="InterPro" id="IPR011933">
    <property type="entry name" value="Double_TM_dom"/>
</dbReference>
<dbReference type="STRING" id="1229726.GRFL_3140"/>
<sequence>MKFEHPELLYALILLAIPLIVHLFRLRRFQKQEFTNVKFLKKVIQETRKSSRLKKILILITRMLLFACLILAFAKPYLPASETAEETVSTLFYLDNSFSNQNIQGKNNAFQLAVNQLYKRAGNSADFSFFTNQDDYYDLGSAELQEALQDVSLTSRTYNLKDLQLKASEFFQSHPADQQHFVLISDLQKNMGDPEELETTAFKTNLIKPENTVIQNISIDSAFIENTNPQQVNLKVLLHSNFMTQEPVSVAVFDGEQLLGRNAIIFKDSLAEVSFRLTNELLEHGFVSIEDDGLTYDNQLFFDLKPNRQIQVVALGNAEDTFLRKIYTEPEFSFQSFQPDQIDFNALTSANLVILNEADLISQSLWANLRKLSEEGASLVFIPSEGTNSVSLFSGNYSEEENTEKLISKINFDHPLFEGVFENRTQNFEYPKTLKNFKIPGNNAILEYENGNSFLRQSANHMYEFAAPLNLKNSNFQNSPLIVPIFYQFGLQSLKPAELYYNLNQKNNISIPLQNQTDAAAHLDNGDFNMIPLQQNVGKRIDLQLTQNDLQAGNYSVTLQDQKISTLSFNYSRKESDLQYLDIAQFKNVTLFDSVQTYLETTNDAREITSLWKWFVIFALIFLALEMLLIKFFK</sequence>
<evidence type="ECO:0000313" key="1">
    <source>
        <dbReference type="EMBL" id="APU69864.1"/>
    </source>
</evidence>
<dbReference type="Pfam" id="PF07584">
    <property type="entry name" value="BatA"/>
    <property type="match status" value="1"/>
</dbReference>
<reference evidence="1 2" key="1">
    <citation type="submission" date="2016-07" db="EMBL/GenBank/DDBJ databases">
        <title>Multi-omics approach to identify versatile polysaccharide utilization systems of a marine flavobacterium Gramella flava.</title>
        <authorList>
            <person name="Tang K."/>
        </authorList>
    </citation>
    <scope>NUCLEOTIDE SEQUENCE [LARGE SCALE GENOMIC DNA]</scope>
    <source>
        <strain evidence="1 2">JLT2011</strain>
    </source>
</reference>
<accession>A0A1L7I9G4</accession>
<evidence type="ECO:0000313" key="2">
    <source>
        <dbReference type="Proteomes" id="UP000186230"/>
    </source>
</evidence>